<dbReference type="OrthoDB" id="2758490at2759"/>
<evidence type="ECO:0000256" key="1">
    <source>
        <dbReference type="SAM" id="MobiDB-lite"/>
    </source>
</evidence>
<name>A0A2G8SGF8_9APHY</name>
<sequence length="200" mass="21896">MLTMYSTVFSAFRVYAVSGRKVVPTLLVSLLSAAPIINSLIVNGGFTTVERLPNPFNCSDITRISPQWNFRPNFKKDRETLGAVLLRDGSLYFIVLALLNTLHIALTTVSLDVVDADASYVTLFIDPISSILTCRFILNLRKVDHSVMSSAPSWGGDVEFAARGSRSTLPRFVTSFGEPLHMAGGRPEVGNEAQDAEQDL</sequence>
<gene>
    <name evidence="3" type="ORF">GSI_04983</name>
</gene>
<keyword evidence="2" id="KW-0472">Membrane</keyword>
<dbReference type="Proteomes" id="UP000230002">
    <property type="component" value="Unassembled WGS sequence"/>
</dbReference>
<organism evidence="3 4">
    <name type="scientific">Ganoderma sinense ZZ0214-1</name>
    <dbReference type="NCBI Taxonomy" id="1077348"/>
    <lineage>
        <taxon>Eukaryota</taxon>
        <taxon>Fungi</taxon>
        <taxon>Dikarya</taxon>
        <taxon>Basidiomycota</taxon>
        <taxon>Agaricomycotina</taxon>
        <taxon>Agaricomycetes</taxon>
        <taxon>Polyporales</taxon>
        <taxon>Polyporaceae</taxon>
        <taxon>Ganoderma</taxon>
    </lineage>
</organism>
<evidence type="ECO:0000313" key="4">
    <source>
        <dbReference type="Proteomes" id="UP000230002"/>
    </source>
</evidence>
<comment type="caution">
    <text evidence="3">The sequence shown here is derived from an EMBL/GenBank/DDBJ whole genome shotgun (WGS) entry which is preliminary data.</text>
</comment>
<feature type="transmembrane region" description="Helical" evidence="2">
    <location>
        <begin position="26"/>
        <end position="46"/>
    </location>
</feature>
<dbReference type="EMBL" id="AYKW01000009">
    <property type="protein sequence ID" value="PIL32865.1"/>
    <property type="molecule type" value="Genomic_DNA"/>
</dbReference>
<keyword evidence="4" id="KW-1185">Reference proteome</keyword>
<feature type="region of interest" description="Disordered" evidence="1">
    <location>
        <begin position="180"/>
        <end position="200"/>
    </location>
</feature>
<proteinExistence type="predicted"/>
<reference evidence="3 4" key="1">
    <citation type="journal article" date="2015" name="Sci. Rep.">
        <title>Chromosome-level genome map provides insights into diverse defense mechanisms in the medicinal fungus Ganoderma sinense.</title>
        <authorList>
            <person name="Zhu Y."/>
            <person name="Xu J."/>
            <person name="Sun C."/>
            <person name="Zhou S."/>
            <person name="Xu H."/>
            <person name="Nelson D.R."/>
            <person name="Qian J."/>
            <person name="Song J."/>
            <person name="Luo H."/>
            <person name="Xiang L."/>
            <person name="Li Y."/>
            <person name="Xu Z."/>
            <person name="Ji A."/>
            <person name="Wang L."/>
            <person name="Lu S."/>
            <person name="Hayward A."/>
            <person name="Sun W."/>
            <person name="Li X."/>
            <person name="Schwartz D.C."/>
            <person name="Wang Y."/>
            <person name="Chen S."/>
        </authorList>
    </citation>
    <scope>NUCLEOTIDE SEQUENCE [LARGE SCALE GENOMIC DNA]</scope>
    <source>
        <strain evidence="3 4">ZZ0214-1</strain>
    </source>
</reference>
<feature type="transmembrane region" description="Helical" evidence="2">
    <location>
        <begin position="118"/>
        <end position="138"/>
    </location>
</feature>
<evidence type="ECO:0000313" key="3">
    <source>
        <dbReference type="EMBL" id="PIL32865.1"/>
    </source>
</evidence>
<protein>
    <submittedName>
        <fullName evidence="3">Uncharacterized protein</fullName>
    </submittedName>
</protein>
<keyword evidence="2" id="KW-0812">Transmembrane</keyword>
<dbReference type="AlphaFoldDB" id="A0A2G8SGF8"/>
<evidence type="ECO:0000256" key="2">
    <source>
        <dbReference type="SAM" id="Phobius"/>
    </source>
</evidence>
<keyword evidence="2" id="KW-1133">Transmembrane helix</keyword>
<feature type="transmembrane region" description="Helical" evidence="2">
    <location>
        <begin position="84"/>
        <end position="106"/>
    </location>
</feature>
<accession>A0A2G8SGF8</accession>